<keyword evidence="3" id="KW-1185">Reference proteome</keyword>
<reference evidence="2" key="2">
    <citation type="submission" date="2022-09" db="EMBL/GenBank/DDBJ databases">
        <title>Biosynthetic gene clusters of Dactylosporangioum fulvum.</title>
        <authorList>
            <person name="Caradec T."/>
        </authorList>
    </citation>
    <scope>NUCLEOTIDE SEQUENCE</scope>
    <source>
        <strain evidence="2">NRRL B-16292</strain>
    </source>
</reference>
<reference evidence="2" key="1">
    <citation type="submission" date="2021-04" db="EMBL/GenBank/DDBJ databases">
        <authorList>
            <person name="Hartkoorn R.C."/>
            <person name="Beaudoing E."/>
            <person name="Hot D."/>
        </authorList>
    </citation>
    <scope>NUCLEOTIDE SEQUENCE</scope>
    <source>
        <strain evidence="2">NRRL B-16292</strain>
    </source>
</reference>
<proteinExistence type="predicted"/>
<protein>
    <recommendedName>
        <fullName evidence="4">Secreted protein</fullName>
    </recommendedName>
</protein>
<evidence type="ECO:0000313" key="3">
    <source>
        <dbReference type="Proteomes" id="UP001059617"/>
    </source>
</evidence>
<dbReference type="EMBL" id="CP073720">
    <property type="protein sequence ID" value="UWP81584.1"/>
    <property type="molecule type" value="Genomic_DNA"/>
</dbReference>
<evidence type="ECO:0008006" key="4">
    <source>
        <dbReference type="Google" id="ProtNLM"/>
    </source>
</evidence>
<feature type="signal peptide" evidence="1">
    <location>
        <begin position="1"/>
        <end position="30"/>
    </location>
</feature>
<evidence type="ECO:0000256" key="1">
    <source>
        <dbReference type="SAM" id="SignalP"/>
    </source>
</evidence>
<gene>
    <name evidence="2" type="ORF">Dfulv_41780</name>
</gene>
<dbReference type="Proteomes" id="UP001059617">
    <property type="component" value="Chromosome"/>
</dbReference>
<name>A0ABY5VXQ6_9ACTN</name>
<accession>A0ABY5VXQ6</accession>
<evidence type="ECO:0000313" key="2">
    <source>
        <dbReference type="EMBL" id="UWP81584.1"/>
    </source>
</evidence>
<keyword evidence="1" id="KW-0732">Signal</keyword>
<sequence length="165" mass="17590">MIDILKKKFAPLAIGVALIAGLIAGSAALADASTASPAGQGGNSGTMFEVKDGNCHAWGRYMSGPSFIMGSVEDLVGKGDKANCWKYVKVWIHNYEKKKDSVFRAQGSESFVYTPFIPNGAKGLTLPKGNWEGKTGNVVIKAEIGVCATSKHCVKRTIPGVRKNW</sequence>
<feature type="chain" id="PRO_5046997836" description="Secreted protein" evidence="1">
    <location>
        <begin position="31"/>
        <end position="165"/>
    </location>
</feature>
<dbReference type="RefSeq" id="WP_259859350.1">
    <property type="nucleotide sequence ID" value="NZ_BAAAST010000034.1"/>
</dbReference>
<organism evidence="2 3">
    <name type="scientific">Dactylosporangium fulvum</name>
    <dbReference type="NCBI Taxonomy" id="53359"/>
    <lineage>
        <taxon>Bacteria</taxon>
        <taxon>Bacillati</taxon>
        <taxon>Actinomycetota</taxon>
        <taxon>Actinomycetes</taxon>
        <taxon>Micromonosporales</taxon>
        <taxon>Micromonosporaceae</taxon>
        <taxon>Dactylosporangium</taxon>
    </lineage>
</organism>